<dbReference type="OrthoDB" id="67850at2759"/>
<proteinExistence type="predicted"/>
<name>A0A8H5GWJ4_9AGAR</name>
<dbReference type="InterPro" id="IPR019049">
    <property type="entry name" value="Nucleoporin_prot_Ndc1/Nup"/>
</dbReference>
<feature type="compositionally biased region" description="Polar residues" evidence="1">
    <location>
        <begin position="395"/>
        <end position="404"/>
    </location>
</feature>
<sequence length="428" mass="47092">MGDRCDRDSVTRRETVDFSLSADGDLHDGQHVELAVKDNSGTGNHYDTFHEVCAIHSSVHHHIRPDCEVGPLISLCIHTPLLCTILLDLHILLDNMELGGTLKFGIVESSASAILAVDTFEHVTQLEQSRNSSSRLAQNVLDSNDPSLYSFQRTKASLQHQTLSPLSPLHPSPNPPSHFDPHTPHPDLDFSVQEASFSNYPCRGVPRFRRPTAQALESGAEAARIPELFWSVESAVFASSHQGGSQSELRRLLARVAPIRIARLGMGLDAWWNKERLEKTAQSYLPNAEVDVVRASLTEEKYGVVQRDIPRVFEAILSFPSAIEEYHAEVRAKYTPPILDQTYTPEQSAEFEAIRVEVNKAGDALDFISDDMFDMSGPLPFPPTPPTAVDYSEAPPQTQTTSVAPSPAVRDGVSVVPARITTMGVVAF</sequence>
<gene>
    <name evidence="2" type="ORF">D9615_009281</name>
</gene>
<organism evidence="2 3">
    <name type="scientific">Tricholomella constricta</name>
    <dbReference type="NCBI Taxonomy" id="117010"/>
    <lineage>
        <taxon>Eukaryota</taxon>
        <taxon>Fungi</taxon>
        <taxon>Dikarya</taxon>
        <taxon>Basidiomycota</taxon>
        <taxon>Agaricomycotina</taxon>
        <taxon>Agaricomycetes</taxon>
        <taxon>Agaricomycetidae</taxon>
        <taxon>Agaricales</taxon>
        <taxon>Tricholomatineae</taxon>
        <taxon>Lyophyllaceae</taxon>
        <taxon>Tricholomella</taxon>
    </lineage>
</organism>
<evidence type="ECO:0000313" key="2">
    <source>
        <dbReference type="EMBL" id="KAF5372373.1"/>
    </source>
</evidence>
<comment type="caution">
    <text evidence="2">The sequence shown here is derived from an EMBL/GenBank/DDBJ whole genome shotgun (WGS) entry which is preliminary data.</text>
</comment>
<feature type="compositionally biased region" description="Pro residues" evidence="1">
    <location>
        <begin position="168"/>
        <end position="178"/>
    </location>
</feature>
<evidence type="ECO:0000256" key="1">
    <source>
        <dbReference type="SAM" id="MobiDB-lite"/>
    </source>
</evidence>
<protein>
    <submittedName>
        <fullName evidence="2">Uncharacterized protein</fullName>
    </submittedName>
</protein>
<dbReference type="AlphaFoldDB" id="A0A8H5GWJ4"/>
<keyword evidence="3" id="KW-1185">Reference proteome</keyword>
<dbReference type="EMBL" id="JAACJP010000043">
    <property type="protein sequence ID" value="KAF5372373.1"/>
    <property type="molecule type" value="Genomic_DNA"/>
</dbReference>
<feature type="region of interest" description="Disordered" evidence="1">
    <location>
        <begin position="162"/>
        <end position="186"/>
    </location>
</feature>
<dbReference type="Pfam" id="PF09531">
    <property type="entry name" value="Ndc1_Nup"/>
    <property type="match status" value="1"/>
</dbReference>
<feature type="region of interest" description="Disordered" evidence="1">
    <location>
        <begin position="381"/>
        <end position="407"/>
    </location>
</feature>
<dbReference type="Proteomes" id="UP000565441">
    <property type="component" value="Unassembled WGS sequence"/>
</dbReference>
<evidence type="ECO:0000313" key="3">
    <source>
        <dbReference type="Proteomes" id="UP000565441"/>
    </source>
</evidence>
<accession>A0A8H5GWJ4</accession>
<reference evidence="2 3" key="1">
    <citation type="journal article" date="2020" name="ISME J.">
        <title>Uncovering the hidden diversity of litter-decomposition mechanisms in mushroom-forming fungi.</title>
        <authorList>
            <person name="Floudas D."/>
            <person name="Bentzer J."/>
            <person name="Ahren D."/>
            <person name="Johansson T."/>
            <person name="Persson P."/>
            <person name="Tunlid A."/>
        </authorList>
    </citation>
    <scope>NUCLEOTIDE SEQUENCE [LARGE SCALE GENOMIC DNA]</scope>
    <source>
        <strain evidence="2 3">CBS 661.87</strain>
    </source>
</reference>